<dbReference type="InterPro" id="IPR031321">
    <property type="entry name" value="UCP012641"/>
</dbReference>
<protein>
    <recommendedName>
        <fullName evidence="1">Zinc-ribbon domain-containing protein</fullName>
    </recommendedName>
</protein>
<accession>A0A318H2J2</accession>
<dbReference type="EMBL" id="QJJS01000005">
    <property type="protein sequence ID" value="PXW97009.1"/>
    <property type="molecule type" value="Genomic_DNA"/>
</dbReference>
<feature type="domain" description="Zinc-ribbon" evidence="1">
    <location>
        <begin position="4"/>
        <end position="99"/>
    </location>
</feature>
<dbReference type="RefSeq" id="WP_110400160.1">
    <property type="nucleotide sequence ID" value="NZ_QJJS01000005.1"/>
</dbReference>
<dbReference type="AlphaFoldDB" id="A0A318H2J2"/>
<dbReference type="Gene3D" id="3.40.390.70">
    <property type="match status" value="1"/>
</dbReference>
<dbReference type="OrthoDB" id="256753at2"/>
<dbReference type="Pfam" id="PF10005">
    <property type="entry name" value="Zn_ribbon_DZR_6"/>
    <property type="match status" value="1"/>
</dbReference>
<dbReference type="Proteomes" id="UP000247811">
    <property type="component" value="Unassembled WGS sequence"/>
</dbReference>
<dbReference type="Pfam" id="PF15887">
    <property type="entry name" value="Peptidase_Mx"/>
    <property type="match status" value="1"/>
</dbReference>
<dbReference type="PIRSF" id="PIRSF012641">
    <property type="entry name" value="UCP012641"/>
    <property type="match status" value="1"/>
</dbReference>
<sequence length="361" mass="39394">MHPFSCGHCGTTVFFENIRCDTCGATLGFVPDEGRMAAFPPDAPGRIDGPDIRTDDGGRPLRACLNRSLHEACNWMVAADDPQPRCRSCRLTEMIPDLSLHLNAWRAFEQAKRRLVFTLIGIGLAPEPKAGPDDPRGLSFRLLASLPGEPPVLTGHDNGVITLNLAETDDVLRETARVSMHESVRTVLGHLRHEVSHYLQQRHIDGTPAIDDCRAVFGDERADYAAALATHYARGPADDWPQHFVSAYAGAHPWEDWAETCAHYLLMLDAVQTASAWGLSLDGPADAQPGGDRTDTTTPARHLALNQWLPIAQFLNAMNRSLGERDSYPFLMPDAVLAKLDCVQQLLARAAATLKAPAATA</sequence>
<comment type="caution">
    <text evidence="2">The sequence shown here is derived from an EMBL/GenBank/DDBJ whole genome shotgun (WGS) entry which is preliminary data.</text>
</comment>
<name>A0A318H2J2_9BURK</name>
<evidence type="ECO:0000259" key="1">
    <source>
        <dbReference type="Pfam" id="PF10005"/>
    </source>
</evidence>
<evidence type="ECO:0000313" key="2">
    <source>
        <dbReference type="EMBL" id="PXW97009.1"/>
    </source>
</evidence>
<evidence type="ECO:0000313" key="3">
    <source>
        <dbReference type="Proteomes" id="UP000247811"/>
    </source>
</evidence>
<organism evidence="2 3">
    <name type="scientific">Sphaerotilus hippei</name>
    <dbReference type="NCBI Taxonomy" id="744406"/>
    <lineage>
        <taxon>Bacteria</taxon>
        <taxon>Pseudomonadati</taxon>
        <taxon>Pseudomonadota</taxon>
        <taxon>Betaproteobacteria</taxon>
        <taxon>Burkholderiales</taxon>
        <taxon>Sphaerotilaceae</taxon>
        <taxon>Sphaerotilus</taxon>
    </lineage>
</organism>
<dbReference type="InterPro" id="IPR011201">
    <property type="entry name" value="Zinc-ribbon_6_bact"/>
</dbReference>
<proteinExistence type="predicted"/>
<gene>
    <name evidence="2" type="ORF">C7444_105108</name>
</gene>
<keyword evidence="3" id="KW-1185">Reference proteome</keyword>
<reference evidence="2 3" key="1">
    <citation type="submission" date="2018-05" db="EMBL/GenBank/DDBJ databases">
        <title>Genomic Encyclopedia of Type Strains, Phase IV (KMG-IV): sequencing the most valuable type-strain genomes for metagenomic binning, comparative biology and taxonomic classification.</title>
        <authorList>
            <person name="Goeker M."/>
        </authorList>
    </citation>
    <scope>NUCLEOTIDE SEQUENCE [LARGE SCALE GENOMIC DNA]</scope>
    <source>
        <strain evidence="2 3">DSM 566</strain>
    </source>
</reference>